<name>A0A8S4N0M8_OWEFU</name>
<dbReference type="Gene3D" id="2.10.25.10">
    <property type="entry name" value="Laminin"/>
    <property type="match status" value="2"/>
</dbReference>
<accession>A0A8S4N0M8</accession>
<dbReference type="Pfam" id="PF00008">
    <property type="entry name" value="EGF"/>
    <property type="match status" value="2"/>
</dbReference>
<comment type="caution">
    <text evidence="6">Lacks conserved residue(s) required for the propagation of feature annotation.</text>
</comment>
<feature type="disulfide bond" evidence="6">
    <location>
        <begin position="56"/>
        <end position="65"/>
    </location>
</feature>
<dbReference type="InterPro" id="IPR051022">
    <property type="entry name" value="Notch_Cell-Fate_Det"/>
</dbReference>
<comment type="caution">
    <text evidence="8">The sequence shown here is derived from an EMBL/GenBank/DDBJ whole genome shotgun (WGS) entry which is preliminary data.</text>
</comment>
<dbReference type="OrthoDB" id="5953235at2759"/>
<dbReference type="FunFam" id="2.10.25.10:FF:000472">
    <property type="entry name" value="Uncharacterized protein, isoform A"/>
    <property type="match status" value="1"/>
</dbReference>
<dbReference type="PROSITE" id="PS00010">
    <property type="entry name" value="ASX_HYDROXYL"/>
    <property type="match status" value="1"/>
</dbReference>
<feature type="domain" description="EGF-like" evidence="7">
    <location>
        <begin position="25"/>
        <end position="66"/>
    </location>
</feature>
<dbReference type="GO" id="GO:0005509">
    <property type="term" value="F:calcium ion binding"/>
    <property type="evidence" value="ECO:0007669"/>
    <property type="project" value="InterPro"/>
</dbReference>
<dbReference type="PROSITE" id="PS50026">
    <property type="entry name" value="EGF_3"/>
    <property type="match status" value="2"/>
</dbReference>
<organism evidence="8 9">
    <name type="scientific">Owenia fusiformis</name>
    <name type="common">Polychaete worm</name>
    <dbReference type="NCBI Taxonomy" id="6347"/>
    <lineage>
        <taxon>Eukaryota</taxon>
        <taxon>Metazoa</taxon>
        <taxon>Spiralia</taxon>
        <taxon>Lophotrochozoa</taxon>
        <taxon>Annelida</taxon>
        <taxon>Polychaeta</taxon>
        <taxon>Sedentaria</taxon>
        <taxon>Canalipalpata</taxon>
        <taxon>Sabellida</taxon>
        <taxon>Oweniida</taxon>
        <taxon>Oweniidae</taxon>
        <taxon>Owenia</taxon>
    </lineage>
</organism>
<evidence type="ECO:0000313" key="9">
    <source>
        <dbReference type="Proteomes" id="UP000749559"/>
    </source>
</evidence>
<dbReference type="PANTHER" id="PTHR24049">
    <property type="entry name" value="CRUMBS FAMILY MEMBER"/>
    <property type="match status" value="1"/>
</dbReference>
<evidence type="ECO:0000256" key="3">
    <source>
        <dbReference type="ARBA" id="ARBA00022737"/>
    </source>
</evidence>
<sequence length="125" mass="13613">GNLLQDDCSINGAFYTSTIGKCKLNGTRRLETVVACQNNATCVRTGQNIDDFYCCCQEGFMGDRCQTEIDECASGPCQNNGTCKDLLKSYECDCLNGFIGVNCQLQVNESQAVCDLNNCQNNSTC</sequence>
<reference evidence="8" key="1">
    <citation type="submission" date="2022-03" db="EMBL/GenBank/DDBJ databases">
        <authorList>
            <person name="Martin C."/>
        </authorList>
    </citation>
    <scope>NUCLEOTIDE SEQUENCE</scope>
</reference>
<evidence type="ECO:0000313" key="8">
    <source>
        <dbReference type="EMBL" id="CAH1774364.1"/>
    </source>
</evidence>
<dbReference type="InterPro" id="IPR000152">
    <property type="entry name" value="EGF-type_Asp/Asn_hydroxyl_site"/>
</dbReference>
<dbReference type="SMART" id="SM00181">
    <property type="entry name" value="EGF"/>
    <property type="match status" value="2"/>
</dbReference>
<evidence type="ECO:0000256" key="2">
    <source>
        <dbReference type="ARBA" id="ARBA00022729"/>
    </source>
</evidence>
<proteinExistence type="predicted"/>
<dbReference type="PROSITE" id="PS00022">
    <property type="entry name" value="EGF_1"/>
    <property type="match status" value="2"/>
</dbReference>
<evidence type="ECO:0000256" key="6">
    <source>
        <dbReference type="PROSITE-ProRule" id="PRU00076"/>
    </source>
</evidence>
<dbReference type="SUPFAM" id="SSF57196">
    <property type="entry name" value="EGF/Laminin"/>
    <property type="match status" value="2"/>
</dbReference>
<dbReference type="Proteomes" id="UP000749559">
    <property type="component" value="Unassembled WGS sequence"/>
</dbReference>
<keyword evidence="1 6" id="KW-0245">EGF-like domain</keyword>
<evidence type="ECO:0000256" key="5">
    <source>
        <dbReference type="ARBA" id="ARBA00023180"/>
    </source>
</evidence>
<dbReference type="PROSITE" id="PS01187">
    <property type="entry name" value="EGF_CA"/>
    <property type="match status" value="1"/>
</dbReference>
<keyword evidence="4 6" id="KW-1015">Disulfide bond</keyword>
<feature type="disulfide bond" evidence="6">
    <location>
        <begin position="94"/>
        <end position="103"/>
    </location>
</feature>
<keyword evidence="3" id="KW-0677">Repeat</keyword>
<dbReference type="InterPro" id="IPR018097">
    <property type="entry name" value="EGF_Ca-bd_CS"/>
</dbReference>
<evidence type="ECO:0000256" key="4">
    <source>
        <dbReference type="ARBA" id="ARBA00023157"/>
    </source>
</evidence>
<protein>
    <recommendedName>
        <fullName evidence="7">EGF-like domain-containing protein</fullName>
    </recommendedName>
</protein>
<evidence type="ECO:0000259" key="7">
    <source>
        <dbReference type="PROSITE" id="PS50026"/>
    </source>
</evidence>
<keyword evidence="5" id="KW-0325">Glycoprotein</keyword>
<dbReference type="InterPro" id="IPR001881">
    <property type="entry name" value="EGF-like_Ca-bd_dom"/>
</dbReference>
<evidence type="ECO:0000256" key="1">
    <source>
        <dbReference type="ARBA" id="ARBA00022536"/>
    </source>
</evidence>
<feature type="non-terminal residue" evidence="8">
    <location>
        <position position="125"/>
    </location>
</feature>
<keyword evidence="2" id="KW-0732">Signal</keyword>
<dbReference type="InterPro" id="IPR000742">
    <property type="entry name" value="EGF"/>
</dbReference>
<feature type="domain" description="EGF-like" evidence="7">
    <location>
        <begin position="68"/>
        <end position="104"/>
    </location>
</feature>
<dbReference type="SMART" id="SM00179">
    <property type="entry name" value="EGF_CA"/>
    <property type="match status" value="2"/>
</dbReference>
<dbReference type="AlphaFoldDB" id="A0A8S4N0M8"/>
<gene>
    <name evidence="8" type="ORF">OFUS_LOCUS1844</name>
</gene>
<dbReference type="EMBL" id="CAIIXF020000001">
    <property type="protein sequence ID" value="CAH1774364.1"/>
    <property type="molecule type" value="Genomic_DNA"/>
</dbReference>
<dbReference type="PRINTS" id="PR00010">
    <property type="entry name" value="EGFBLOOD"/>
</dbReference>
<keyword evidence="9" id="KW-1185">Reference proteome</keyword>
<dbReference type="CDD" id="cd00054">
    <property type="entry name" value="EGF_CA"/>
    <property type="match status" value="1"/>
</dbReference>
<dbReference type="PROSITE" id="PS01186">
    <property type="entry name" value="EGF_2"/>
    <property type="match status" value="2"/>
</dbReference>
<feature type="non-terminal residue" evidence="8">
    <location>
        <position position="1"/>
    </location>
</feature>